<dbReference type="Proteomes" id="UP001501004">
    <property type="component" value="Unassembled WGS sequence"/>
</dbReference>
<dbReference type="PROSITE" id="PS51186">
    <property type="entry name" value="GNAT"/>
    <property type="match status" value="1"/>
</dbReference>
<dbReference type="Pfam" id="PF00583">
    <property type="entry name" value="Acetyltransf_1"/>
    <property type="match status" value="1"/>
</dbReference>
<reference evidence="5" key="1">
    <citation type="journal article" date="2019" name="Int. J. Syst. Evol. Microbiol.">
        <title>The Global Catalogue of Microorganisms (GCM) 10K type strain sequencing project: providing services to taxonomists for standard genome sequencing and annotation.</title>
        <authorList>
            <consortium name="The Broad Institute Genomics Platform"/>
            <consortium name="The Broad Institute Genome Sequencing Center for Infectious Disease"/>
            <person name="Wu L."/>
            <person name="Ma J."/>
        </authorList>
    </citation>
    <scope>NUCLEOTIDE SEQUENCE [LARGE SCALE GENOMIC DNA]</scope>
    <source>
        <strain evidence="5">JCM 16949</strain>
    </source>
</reference>
<name>A0ABP7FPF3_9MICO</name>
<sequence length="185" mass="20085">MVSSPMVVIASLVGCPLHGNVSDCETVVMELRRATTDDWAASRDIRLRALSQDPNAFCSSLESESGFDEQRWRNRLGHGITVLAWEGSDPVGTVTGKPDPHEEGGREIVAMWVAPAHRGTGLADSLIASVVDWAATEGAHEVALWVAEDNSRARSLYERVGFAATGETDAMRPGVDQLRMRLSLR</sequence>
<comment type="caution">
    <text evidence="4">The sequence shown here is derived from an EMBL/GenBank/DDBJ whole genome shotgun (WGS) entry which is preliminary data.</text>
</comment>
<evidence type="ECO:0000259" key="3">
    <source>
        <dbReference type="PROSITE" id="PS51186"/>
    </source>
</evidence>
<evidence type="ECO:0000313" key="4">
    <source>
        <dbReference type="EMBL" id="GAA3740712.1"/>
    </source>
</evidence>
<evidence type="ECO:0000256" key="2">
    <source>
        <dbReference type="ARBA" id="ARBA00023315"/>
    </source>
</evidence>
<evidence type="ECO:0000256" key="1">
    <source>
        <dbReference type="ARBA" id="ARBA00022679"/>
    </source>
</evidence>
<feature type="domain" description="N-acetyltransferase" evidence="3">
    <location>
        <begin position="29"/>
        <end position="185"/>
    </location>
</feature>
<evidence type="ECO:0000313" key="5">
    <source>
        <dbReference type="Proteomes" id="UP001501004"/>
    </source>
</evidence>
<keyword evidence="1" id="KW-0808">Transferase</keyword>
<dbReference type="Gene3D" id="3.40.630.30">
    <property type="match status" value="1"/>
</dbReference>
<keyword evidence="2" id="KW-0012">Acyltransferase</keyword>
<proteinExistence type="predicted"/>
<dbReference type="InterPro" id="IPR016181">
    <property type="entry name" value="Acyl_CoA_acyltransferase"/>
</dbReference>
<dbReference type="PANTHER" id="PTHR43877">
    <property type="entry name" value="AMINOALKYLPHOSPHONATE N-ACETYLTRANSFERASE-RELATED-RELATED"/>
    <property type="match status" value="1"/>
</dbReference>
<keyword evidence="5" id="KW-1185">Reference proteome</keyword>
<gene>
    <name evidence="4" type="ORF">GCM10022239_15560</name>
</gene>
<dbReference type="InterPro" id="IPR000182">
    <property type="entry name" value="GNAT_dom"/>
</dbReference>
<dbReference type="PANTHER" id="PTHR43877:SF2">
    <property type="entry name" value="AMINOALKYLPHOSPHONATE N-ACETYLTRANSFERASE-RELATED"/>
    <property type="match status" value="1"/>
</dbReference>
<dbReference type="CDD" id="cd04301">
    <property type="entry name" value="NAT_SF"/>
    <property type="match status" value="1"/>
</dbReference>
<accession>A0ABP7FPF3</accession>
<dbReference type="SUPFAM" id="SSF55729">
    <property type="entry name" value="Acyl-CoA N-acyltransferases (Nat)"/>
    <property type="match status" value="1"/>
</dbReference>
<dbReference type="InterPro" id="IPR050832">
    <property type="entry name" value="Bact_Acetyltransf"/>
</dbReference>
<protein>
    <submittedName>
        <fullName evidence="4">GNAT family N-acetyltransferase</fullName>
    </submittedName>
</protein>
<dbReference type="EMBL" id="BAABAE010000003">
    <property type="protein sequence ID" value="GAA3740712.1"/>
    <property type="molecule type" value="Genomic_DNA"/>
</dbReference>
<organism evidence="4 5">
    <name type="scientific">Leifsonella bigeumensis</name>
    <dbReference type="NCBI Taxonomy" id="433643"/>
    <lineage>
        <taxon>Bacteria</taxon>
        <taxon>Bacillati</taxon>
        <taxon>Actinomycetota</taxon>
        <taxon>Actinomycetes</taxon>
        <taxon>Micrococcales</taxon>
        <taxon>Microbacteriaceae</taxon>
        <taxon>Leifsonella</taxon>
    </lineage>
</organism>